<dbReference type="Pfam" id="PF02701">
    <property type="entry name" value="Zn_ribbon_Dof"/>
    <property type="match status" value="1"/>
</dbReference>
<evidence type="ECO:0000256" key="2">
    <source>
        <dbReference type="ARBA" id="ARBA00022771"/>
    </source>
</evidence>
<dbReference type="Proteomes" id="UP000011116">
    <property type="component" value="Chromosome 1H"/>
</dbReference>
<evidence type="ECO:0000256" key="5">
    <source>
        <dbReference type="ARBA" id="ARBA00023125"/>
    </source>
</evidence>
<dbReference type="OMA" id="NCVALQY"/>
<proteinExistence type="predicted"/>
<keyword evidence="2 8" id="KW-0863">Zinc-finger</keyword>
<evidence type="ECO:0000256" key="1">
    <source>
        <dbReference type="ARBA" id="ARBA00022723"/>
    </source>
</evidence>
<dbReference type="GeneID" id="123410072"/>
<name>A0A8I6WHT2_HORVV</name>
<dbReference type="InterPro" id="IPR003851">
    <property type="entry name" value="Znf_Dof"/>
</dbReference>
<evidence type="ECO:0000256" key="3">
    <source>
        <dbReference type="ARBA" id="ARBA00022833"/>
    </source>
</evidence>
<evidence type="ECO:0000256" key="4">
    <source>
        <dbReference type="ARBA" id="ARBA00023015"/>
    </source>
</evidence>
<reference evidence="12" key="3">
    <citation type="submission" date="2022-01" db="UniProtKB">
        <authorList>
            <consortium name="EnsemblPlants"/>
        </authorList>
    </citation>
    <scope>IDENTIFICATION</scope>
    <source>
        <strain evidence="12">subsp. vulgare</strain>
    </source>
</reference>
<evidence type="ECO:0000313" key="13">
    <source>
        <dbReference type="Proteomes" id="UP000011116"/>
    </source>
</evidence>
<dbReference type="Gramene" id="HORVU.MOREX.r2.1HG0036550.1">
    <property type="protein sequence ID" value="HORVU.MOREX.r2.1HG0036550.1.CDS.1"/>
    <property type="gene ID" value="HORVU.MOREX.r2.1HG0036550"/>
</dbReference>
<dbReference type="PANTHER" id="PTHR31992:SF241">
    <property type="entry name" value="DOF ZINC FINGER PROTEIN"/>
    <property type="match status" value="1"/>
</dbReference>
<comment type="function">
    <text evidence="9">Transcription factor that binds specifically to a 5'-AA[AG]G-3' consensus core sequence.</text>
</comment>
<feature type="region of interest" description="Disordered" evidence="10">
    <location>
        <begin position="1"/>
        <end position="20"/>
    </location>
</feature>
<organism evidence="12 13">
    <name type="scientific">Hordeum vulgare subsp. vulgare</name>
    <name type="common">Domesticated barley</name>
    <dbReference type="NCBI Taxonomy" id="112509"/>
    <lineage>
        <taxon>Eukaryota</taxon>
        <taxon>Viridiplantae</taxon>
        <taxon>Streptophyta</taxon>
        <taxon>Embryophyta</taxon>
        <taxon>Tracheophyta</taxon>
        <taxon>Spermatophyta</taxon>
        <taxon>Magnoliopsida</taxon>
        <taxon>Liliopsida</taxon>
        <taxon>Poales</taxon>
        <taxon>Poaceae</taxon>
        <taxon>BOP clade</taxon>
        <taxon>Pooideae</taxon>
        <taxon>Triticodae</taxon>
        <taxon>Triticeae</taxon>
        <taxon>Hordeinae</taxon>
        <taxon>Hordeum</taxon>
    </lineage>
</organism>
<dbReference type="InterPro" id="IPR045174">
    <property type="entry name" value="Dof"/>
</dbReference>
<evidence type="ECO:0000259" key="11">
    <source>
        <dbReference type="PROSITE" id="PS50884"/>
    </source>
</evidence>
<accession>A0A8I6WHT2</accession>
<keyword evidence="3 9" id="KW-0862">Zinc</keyword>
<dbReference type="GO" id="GO:0005634">
    <property type="term" value="C:nucleus"/>
    <property type="evidence" value="ECO:0007669"/>
    <property type="project" value="UniProtKB-SubCell"/>
</dbReference>
<dbReference type="PROSITE" id="PS50884">
    <property type="entry name" value="ZF_DOF_2"/>
    <property type="match status" value="1"/>
</dbReference>
<evidence type="ECO:0000256" key="10">
    <source>
        <dbReference type="SAM" id="MobiDB-lite"/>
    </source>
</evidence>
<dbReference type="AlphaFoldDB" id="A0A8I6WHT2"/>
<dbReference type="EnsemblPlants" id="HORVU.MOREX.r3.1HG0046890.1">
    <property type="protein sequence ID" value="HORVU.MOREX.r3.1HG0046890.1.CDS1"/>
    <property type="gene ID" value="HORVU.MOREX.r3.1HG0046890"/>
</dbReference>
<dbReference type="GO" id="GO:0003700">
    <property type="term" value="F:DNA-binding transcription factor activity"/>
    <property type="evidence" value="ECO:0007669"/>
    <property type="project" value="UniProtKB-UniRule"/>
</dbReference>
<keyword evidence="13" id="KW-1185">Reference proteome</keyword>
<dbReference type="PROSITE" id="PS01361">
    <property type="entry name" value="ZF_DOF_1"/>
    <property type="match status" value="1"/>
</dbReference>
<dbReference type="Gramene" id="HORVU.MOREX.r3.1HG0046890.1">
    <property type="protein sequence ID" value="HORVU.MOREX.r3.1HG0046890.1.CDS1"/>
    <property type="gene ID" value="HORVU.MOREX.r3.1HG0046890"/>
</dbReference>
<dbReference type="PANTHER" id="PTHR31992">
    <property type="entry name" value="DOF ZINC FINGER PROTEIN DOF1.4-RELATED"/>
    <property type="match status" value="1"/>
</dbReference>
<keyword evidence="6 9" id="KW-0804">Transcription</keyword>
<keyword evidence="7 8" id="KW-0539">Nucleus</keyword>
<dbReference type="GO" id="GO:0003677">
    <property type="term" value="F:DNA binding"/>
    <property type="evidence" value="ECO:0007669"/>
    <property type="project" value="UniProtKB-UniRule"/>
</dbReference>
<gene>
    <name evidence="12" type="primary">LOC123410072</name>
</gene>
<evidence type="ECO:0000313" key="12">
    <source>
        <dbReference type="EnsemblPlants" id="HORVU.MOREX.r3.1HG0046890.1.CDS1"/>
    </source>
</evidence>
<dbReference type="GO" id="GO:0008270">
    <property type="term" value="F:zinc ion binding"/>
    <property type="evidence" value="ECO:0007669"/>
    <property type="project" value="UniProtKB-KW"/>
</dbReference>
<sequence length="263" mass="26613">MASPFLPGSSSSSASSPLSYLIPRQPPPSSVVAQGFSCGALVQQAGLYGGVGVSAAGGVEAVEVRQGGRHAGHPPLPRPPPRQCPRCRSANTKFCYYNNYSRKQPRYFCRACRRHWTEGGTLRDVPVGGGRKNRRNGGGGAKGGAKAPSTVTAEVSTAATTAIQGSGAGALAGAVDAFIPADILRQMLSQSASFTASGGGGGYGIDLSAWQQMTGAAAAPQGGSDVGEVGGTAPAADANCGTGAQYWSGWNLQDDMPGFDGTF</sequence>
<evidence type="ECO:0000256" key="7">
    <source>
        <dbReference type="ARBA" id="ARBA00023242"/>
    </source>
</evidence>
<evidence type="ECO:0000256" key="6">
    <source>
        <dbReference type="ARBA" id="ARBA00023163"/>
    </source>
</evidence>
<evidence type="ECO:0000256" key="9">
    <source>
        <dbReference type="RuleBase" id="RU369094"/>
    </source>
</evidence>
<dbReference type="KEGG" id="hvg:123410072"/>
<keyword evidence="4 9" id="KW-0805">Transcription regulation</keyword>
<feature type="region of interest" description="Disordered" evidence="10">
    <location>
        <begin position="126"/>
        <end position="148"/>
    </location>
</feature>
<reference evidence="13" key="1">
    <citation type="journal article" date="2012" name="Nature">
        <title>A physical, genetic and functional sequence assembly of the barley genome.</title>
        <authorList>
            <consortium name="The International Barley Genome Sequencing Consortium"/>
            <person name="Mayer K.F."/>
            <person name="Waugh R."/>
            <person name="Brown J.W."/>
            <person name="Schulman A."/>
            <person name="Langridge P."/>
            <person name="Platzer M."/>
            <person name="Fincher G.B."/>
            <person name="Muehlbauer G.J."/>
            <person name="Sato K."/>
            <person name="Close T.J."/>
            <person name="Wise R.P."/>
            <person name="Stein N."/>
        </authorList>
    </citation>
    <scope>NUCLEOTIDE SEQUENCE [LARGE SCALE GENOMIC DNA]</scope>
    <source>
        <strain evidence="13">cv. Morex</strain>
    </source>
</reference>
<keyword evidence="5 8" id="KW-0238">DNA-binding</keyword>
<dbReference type="RefSeq" id="XP_044958899.1">
    <property type="nucleotide sequence ID" value="XM_045102964.1"/>
</dbReference>
<comment type="subcellular location">
    <subcellularLocation>
        <location evidence="8 9">Nucleus</location>
    </subcellularLocation>
</comment>
<feature type="domain" description="Dof-type" evidence="11">
    <location>
        <begin position="82"/>
        <end position="136"/>
    </location>
</feature>
<keyword evidence="1 9" id="KW-0479">Metal-binding</keyword>
<dbReference type="OrthoDB" id="695336at2759"/>
<reference evidence="12" key="2">
    <citation type="submission" date="2020-10" db="EMBL/GenBank/DDBJ databases">
        <authorList>
            <person name="Scholz U."/>
            <person name="Mascher M."/>
            <person name="Fiebig A."/>
        </authorList>
    </citation>
    <scope>NUCLEOTIDE SEQUENCE [LARGE SCALE GENOMIC DNA]</scope>
    <source>
        <strain evidence="12">cv. Morex</strain>
    </source>
</reference>
<protein>
    <recommendedName>
        <fullName evidence="9">Dof zinc finger protein</fullName>
    </recommendedName>
</protein>
<evidence type="ECO:0000256" key="8">
    <source>
        <dbReference type="PROSITE-ProRule" id="PRU00071"/>
    </source>
</evidence>